<feature type="compositionally biased region" description="Basic and acidic residues" evidence="1">
    <location>
        <begin position="161"/>
        <end position="176"/>
    </location>
</feature>
<gene>
    <name evidence="2" type="ORF">P3T76_006493</name>
</gene>
<evidence type="ECO:0000256" key="1">
    <source>
        <dbReference type="SAM" id="MobiDB-lite"/>
    </source>
</evidence>
<feature type="compositionally biased region" description="Basic and acidic residues" evidence="1">
    <location>
        <begin position="1"/>
        <end position="15"/>
    </location>
</feature>
<evidence type="ECO:0000313" key="3">
    <source>
        <dbReference type="Proteomes" id="UP001259832"/>
    </source>
</evidence>
<protein>
    <submittedName>
        <fullName evidence="2">Uncharacterized protein</fullName>
    </submittedName>
</protein>
<feature type="region of interest" description="Disordered" evidence="1">
    <location>
        <begin position="51"/>
        <end position="255"/>
    </location>
</feature>
<comment type="caution">
    <text evidence="2">The sequence shown here is derived from an EMBL/GenBank/DDBJ whole genome shotgun (WGS) entry which is preliminary data.</text>
</comment>
<feature type="compositionally biased region" description="Basic and acidic residues" evidence="1">
    <location>
        <begin position="208"/>
        <end position="227"/>
    </location>
</feature>
<dbReference type="EMBL" id="JASMQC010000010">
    <property type="protein sequence ID" value="KAK1942171.1"/>
    <property type="molecule type" value="Genomic_DNA"/>
</dbReference>
<dbReference type="AlphaFoldDB" id="A0AAD9LN89"/>
<name>A0AAD9LN89_9STRA</name>
<sequence>MTKDLDDERQSRVRAEAAQVSSCQRQADAENERDRLMIEWQAAQAQLRSLSSMFGLTGPPTMSNRSSSTTKGQPSSPATVTSTKRRQSEPTSTKTALVPSKKRLRPSTGSLPSDQKQRRRGPFPVDSGDDDEEEAGRVLASLSIPQSESGEHRPTGGTPDDPIHVGDDDAPNKDDNTENDDNSIENDHNNDGASGEDDHHGSCAPNRGDPEGHGTSHKDDHNGKDTSADDDGTDGGSSPGVSPVQRDQGRGGPGREALAPIAVLAAATVVGRTAAEMVAVAPRMTVLTPSHHTRRTIASWAGSRTAICHLRRLFVTSGYPVIVGLCRTLQQPTALLGPSKTSVACVSSD</sequence>
<dbReference type="Proteomes" id="UP001259832">
    <property type="component" value="Unassembled WGS sequence"/>
</dbReference>
<keyword evidence="3" id="KW-1185">Reference proteome</keyword>
<proteinExistence type="predicted"/>
<reference evidence="2" key="1">
    <citation type="submission" date="2023-08" db="EMBL/GenBank/DDBJ databases">
        <title>Reference Genome Resource for the Citrus Pathogen Phytophthora citrophthora.</title>
        <authorList>
            <person name="Moller H."/>
            <person name="Coetzee B."/>
            <person name="Rose L.J."/>
            <person name="Van Niekerk J.M."/>
        </authorList>
    </citation>
    <scope>NUCLEOTIDE SEQUENCE</scope>
    <source>
        <strain evidence="2">STE-U-9442</strain>
    </source>
</reference>
<accession>A0AAD9LN89</accession>
<feature type="compositionally biased region" description="Polar residues" evidence="1">
    <location>
        <begin position="51"/>
        <end position="82"/>
    </location>
</feature>
<feature type="compositionally biased region" description="Basic and acidic residues" evidence="1">
    <location>
        <begin position="185"/>
        <end position="201"/>
    </location>
</feature>
<organism evidence="2 3">
    <name type="scientific">Phytophthora citrophthora</name>
    <dbReference type="NCBI Taxonomy" id="4793"/>
    <lineage>
        <taxon>Eukaryota</taxon>
        <taxon>Sar</taxon>
        <taxon>Stramenopiles</taxon>
        <taxon>Oomycota</taxon>
        <taxon>Peronosporomycetes</taxon>
        <taxon>Peronosporales</taxon>
        <taxon>Peronosporaceae</taxon>
        <taxon>Phytophthora</taxon>
    </lineage>
</organism>
<evidence type="ECO:0000313" key="2">
    <source>
        <dbReference type="EMBL" id="KAK1942171.1"/>
    </source>
</evidence>
<feature type="region of interest" description="Disordered" evidence="1">
    <location>
        <begin position="1"/>
        <end position="31"/>
    </location>
</feature>